<feature type="compositionally biased region" description="Low complexity" evidence="2">
    <location>
        <begin position="243"/>
        <end position="253"/>
    </location>
</feature>
<evidence type="ECO:0000313" key="5">
    <source>
        <dbReference type="Proteomes" id="UP000283644"/>
    </source>
</evidence>
<keyword evidence="5" id="KW-1185">Reference proteome</keyword>
<dbReference type="Gene3D" id="2.60.200.20">
    <property type="match status" value="1"/>
</dbReference>
<feature type="compositionally biased region" description="Pro residues" evidence="2">
    <location>
        <begin position="377"/>
        <end position="398"/>
    </location>
</feature>
<dbReference type="InterPro" id="IPR008984">
    <property type="entry name" value="SMAD_FHA_dom_sf"/>
</dbReference>
<evidence type="ECO:0000256" key="1">
    <source>
        <dbReference type="ARBA" id="ARBA00022553"/>
    </source>
</evidence>
<reference evidence="4 5" key="1">
    <citation type="submission" date="2018-09" db="EMBL/GenBank/DDBJ databases">
        <title>Genome sequencing of Nocardioides immobilis CCTCC AB 2017083 for comparison to Nocardioides silvaticus.</title>
        <authorList>
            <person name="Li C."/>
            <person name="Wang G."/>
        </authorList>
    </citation>
    <scope>NUCLEOTIDE SEQUENCE [LARGE SCALE GENOMIC DNA]</scope>
    <source>
        <strain evidence="4 5">CCTCC AB 2017083</strain>
    </source>
</reference>
<gene>
    <name evidence="4" type="ORF">D0Z08_25320</name>
</gene>
<organism evidence="4 5">
    <name type="scientific">Nocardioides immobilis</name>
    <dbReference type="NCBI Taxonomy" id="2049295"/>
    <lineage>
        <taxon>Bacteria</taxon>
        <taxon>Bacillati</taxon>
        <taxon>Actinomycetota</taxon>
        <taxon>Actinomycetes</taxon>
        <taxon>Propionibacteriales</taxon>
        <taxon>Nocardioidaceae</taxon>
        <taxon>Nocardioides</taxon>
    </lineage>
</organism>
<evidence type="ECO:0000256" key="2">
    <source>
        <dbReference type="SAM" id="MobiDB-lite"/>
    </source>
</evidence>
<evidence type="ECO:0000313" key="4">
    <source>
        <dbReference type="EMBL" id="RHW24238.1"/>
    </source>
</evidence>
<name>A0A417XUR8_9ACTN</name>
<proteinExistence type="predicted"/>
<sequence>MSSTGAAGAWSYRTGPWFAAFGPRVTVLLPESQRDQVVGVWSLVDGGAAFDEVLDALLASGLSRLPGFVLVSTDEGPTRVLLRGSGVSATLATDGEDVTIDGAAGGTWVERSVEGVTSLTVALADADVDAEHAETDFGVVTGLVRVSRIDRPPYVEQAEADVADVADDAEAAPVMAGAEAVDEPAEEAAQAQAPEESADDQMPDLDAGGVVVAAPFGGALAADAAAGDDVEAADGAMADGAAASDDAMAAEAEVAADEPSPLDEPAPFDEPSAEGESMTSGEPEMVMPPGGDPLTDPMPHAPAPSDWVTPWDTPPPPAAPAAPAAPEPEPADELAMTEEMPAAADESAMADEAAPMTDDAPATPSAEEPVTEFAPPSYAPPPPAADAPPVDLPPPPLPVGSWEPIGAFPPPPPAAPEPVATPPAAGAPEGDAVAKLMISDGQQVLVDRVILIGRAPEARRFTSTEQPHLVTVPSRLHEISSTHVEVRPGTGADQGSAVVTDMGSTNGTVLVQPGLGPEDLKPGIAVQLVPGAIINLGDGITIQVTRA</sequence>
<dbReference type="CDD" id="cd00060">
    <property type="entry name" value="FHA"/>
    <property type="match status" value="1"/>
</dbReference>
<dbReference type="Proteomes" id="UP000283644">
    <property type="component" value="Unassembled WGS sequence"/>
</dbReference>
<dbReference type="SUPFAM" id="SSF49879">
    <property type="entry name" value="SMAD/FHA domain"/>
    <property type="match status" value="1"/>
</dbReference>
<protein>
    <submittedName>
        <fullName evidence="4">FHA domain-containing protein</fullName>
    </submittedName>
</protein>
<keyword evidence="1" id="KW-0597">Phosphoprotein</keyword>
<feature type="compositionally biased region" description="Pro residues" evidence="2">
    <location>
        <begin position="312"/>
        <end position="328"/>
    </location>
</feature>
<dbReference type="AlphaFoldDB" id="A0A417XUR8"/>
<feature type="region of interest" description="Disordered" evidence="2">
    <location>
        <begin position="243"/>
        <end position="427"/>
    </location>
</feature>
<feature type="region of interest" description="Disordered" evidence="2">
    <location>
        <begin position="176"/>
        <end position="200"/>
    </location>
</feature>
<feature type="domain" description="FHA" evidence="3">
    <location>
        <begin position="450"/>
        <end position="510"/>
    </location>
</feature>
<dbReference type="EMBL" id="QXGH01000034">
    <property type="protein sequence ID" value="RHW24238.1"/>
    <property type="molecule type" value="Genomic_DNA"/>
</dbReference>
<evidence type="ECO:0000259" key="3">
    <source>
        <dbReference type="PROSITE" id="PS50006"/>
    </source>
</evidence>
<feature type="compositionally biased region" description="Pro residues" evidence="2">
    <location>
        <begin position="407"/>
        <end position="421"/>
    </location>
</feature>
<dbReference type="PROSITE" id="PS50006">
    <property type="entry name" value="FHA_DOMAIN"/>
    <property type="match status" value="1"/>
</dbReference>
<dbReference type="InterPro" id="IPR000253">
    <property type="entry name" value="FHA_dom"/>
</dbReference>
<comment type="caution">
    <text evidence="4">The sequence shown here is derived from an EMBL/GenBank/DDBJ whole genome shotgun (WGS) entry which is preliminary data.</text>
</comment>
<feature type="compositionally biased region" description="Low complexity" evidence="2">
    <location>
        <begin position="338"/>
        <end position="366"/>
    </location>
</feature>
<accession>A0A417XUR8</accession>